<dbReference type="Proteomes" id="UP001335737">
    <property type="component" value="Unassembled WGS sequence"/>
</dbReference>
<name>A0ABU6KLK1_9BACI</name>
<evidence type="ECO:0000256" key="1">
    <source>
        <dbReference type="SAM" id="Phobius"/>
    </source>
</evidence>
<dbReference type="RefSeq" id="WP_327609552.1">
    <property type="nucleotide sequence ID" value="NZ_JARZFX010000027.1"/>
</dbReference>
<keyword evidence="1" id="KW-0472">Membrane</keyword>
<evidence type="ECO:0000313" key="3">
    <source>
        <dbReference type="Proteomes" id="UP001335737"/>
    </source>
</evidence>
<organism evidence="2 3">
    <name type="scientific">Virgibacillus tibetensis</name>
    <dbReference type="NCBI Taxonomy" id="3042313"/>
    <lineage>
        <taxon>Bacteria</taxon>
        <taxon>Bacillati</taxon>
        <taxon>Bacillota</taxon>
        <taxon>Bacilli</taxon>
        <taxon>Bacillales</taxon>
        <taxon>Bacillaceae</taxon>
        <taxon>Virgibacillus</taxon>
    </lineage>
</organism>
<feature type="transmembrane region" description="Helical" evidence="1">
    <location>
        <begin position="6"/>
        <end position="24"/>
    </location>
</feature>
<keyword evidence="3" id="KW-1185">Reference proteome</keyword>
<accession>A0ABU6KLK1</accession>
<comment type="caution">
    <text evidence="2">The sequence shown here is derived from an EMBL/GenBank/DDBJ whole genome shotgun (WGS) entry which is preliminary data.</text>
</comment>
<protein>
    <submittedName>
        <fullName evidence="2">Uncharacterized protein</fullName>
    </submittedName>
</protein>
<gene>
    <name evidence="2" type="ORF">QGM71_21440</name>
</gene>
<dbReference type="EMBL" id="JARZFX010000027">
    <property type="protein sequence ID" value="MEC5426018.1"/>
    <property type="molecule type" value="Genomic_DNA"/>
</dbReference>
<sequence length="53" mass="5837">MPITHGIGAVLSTAGLILLILFSARSGKLMANSLCHYLWQYDAVHVSCLHRRT</sequence>
<evidence type="ECO:0000313" key="2">
    <source>
        <dbReference type="EMBL" id="MEC5426018.1"/>
    </source>
</evidence>
<reference evidence="2 3" key="1">
    <citation type="journal article" date="2024" name="Int. J. Syst. Evol. Microbiol.">
        <title>Virgibacillus tibetensis sp. nov., isolated from salt lake on the Tibetan Plateau of China.</title>
        <authorList>
            <person name="Phurbu D."/>
            <person name="Liu Z.-X."/>
            <person name="Wang R."/>
            <person name="Zheng Y.-Y."/>
            <person name="Liu H.-C."/>
            <person name="Zhou Y.-G."/>
            <person name="Yu Y.-J."/>
            <person name="Li A.-H."/>
        </authorList>
    </citation>
    <scope>NUCLEOTIDE SEQUENCE [LARGE SCALE GENOMIC DNA]</scope>
    <source>
        <strain evidence="2 3">C22-A2</strain>
    </source>
</reference>
<keyword evidence="1" id="KW-1133">Transmembrane helix</keyword>
<keyword evidence="1" id="KW-0812">Transmembrane</keyword>
<proteinExistence type="predicted"/>